<reference evidence="2" key="1">
    <citation type="journal article" date="2013" name="Environ. Microbiol.">
        <title>Microbiota from the distal guts of lean and obese adolescents exhibit partial functional redundancy besides clear differences in community structure.</title>
        <authorList>
            <person name="Ferrer M."/>
            <person name="Ruiz A."/>
            <person name="Lanza F."/>
            <person name="Haange S.B."/>
            <person name="Oberbach A."/>
            <person name="Till H."/>
            <person name="Bargiela R."/>
            <person name="Campoy C."/>
            <person name="Segura M.T."/>
            <person name="Richter M."/>
            <person name="von Bergen M."/>
            <person name="Seifert J."/>
            <person name="Suarez A."/>
        </authorList>
    </citation>
    <scope>NUCLEOTIDE SEQUENCE</scope>
</reference>
<dbReference type="PANTHER" id="PTHR42783:SF3">
    <property type="entry name" value="GLUTAMATE SYNTHASE [NADPH] SMALL CHAIN-RELATED"/>
    <property type="match status" value="1"/>
</dbReference>
<dbReference type="Gene3D" id="1.10.1060.10">
    <property type="entry name" value="Alpha-helical ferredoxin"/>
    <property type="match status" value="1"/>
</dbReference>
<accession>K1UEV7</accession>
<organism evidence="2">
    <name type="scientific">human gut metagenome</name>
    <dbReference type="NCBI Taxonomy" id="408170"/>
    <lineage>
        <taxon>unclassified sequences</taxon>
        <taxon>metagenomes</taxon>
        <taxon>organismal metagenomes</taxon>
    </lineage>
</organism>
<dbReference type="EMBL" id="AJWY01000857">
    <property type="protein sequence ID" value="EKC80588.1"/>
    <property type="molecule type" value="Genomic_DNA"/>
</dbReference>
<dbReference type="GO" id="GO:0051536">
    <property type="term" value="F:iron-sulfur cluster binding"/>
    <property type="evidence" value="ECO:0007669"/>
    <property type="project" value="InterPro"/>
</dbReference>
<evidence type="ECO:0000259" key="1">
    <source>
        <dbReference type="Pfam" id="PF14691"/>
    </source>
</evidence>
<dbReference type="PANTHER" id="PTHR42783">
    <property type="entry name" value="GLUTAMATE SYNTHASE [NADPH] SMALL CHAIN"/>
    <property type="match status" value="1"/>
</dbReference>
<evidence type="ECO:0000313" key="2">
    <source>
        <dbReference type="EMBL" id="EKC80588.1"/>
    </source>
</evidence>
<proteinExistence type="predicted"/>
<dbReference type="SUPFAM" id="SSF46548">
    <property type="entry name" value="alpha-helical ferredoxin"/>
    <property type="match status" value="1"/>
</dbReference>
<sequence length="124" mass="13741">MPNMSLTKVPMPEQDPNVRNKNFLEVAMGYTEEMAMEEASRCLNCKNKPCVSGCPVNVRIPEFVAKVAEGKFEEAYEIITSTNSLPAISGRVCPQENQCEGKCVRGIKGESVSIGRLERFCADY</sequence>
<protein>
    <submittedName>
        <fullName evidence="2">Glutamate synthase (NADPH), homotetrameric</fullName>
    </submittedName>
</protein>
<name>K1UEV7_9ZZZZ</name>
<dbReference type="InterPro" id="IPR009051">
    <property type="entry name" value="Helical_ferredxn"/>
</dbReference>
<dbReference type="AlphaFoldDB" id="K1UEV7"/>
<comment type="caution">
    <text evidence="2">The sequence shown here is derived from an EMBL/GenBank/DDBJ whole genome shotgun (WGS) entry which is preliminary data.</text>
</comment>
<feature type="non-terminal residue" evidence="2">
    <location>
        <position position="124"/>
    </location>
</feature>
<dbReference type="InterPro" id="IPR028261">
    <property type="entry name" value="DPD_II"/>
</dbReference>
<dbReference type="Pfam" id="PF14691">
    <property type="entry name" value="Fer4_20"/>
    <property type="match status" value="1"/>
</dbReference>
<gene>
    <name evidence="2" type="ORF">LEA_01223</name>
</gene>
<feature type="domain" description="Dihydroprymidine dehydrogenase" evidence="1">
    <location>
        <begin position="19"/>
        <end position="124"/>
    </location>
</feature>